<feature type="transmembrane region" description="Helical" evidence="1">
    <location>
        <begin position="96"/>
        <end position="115"/>
    </location>
</feature>
<evidence type="ECO:0000256" key="1">
    <source>
        <dbReference type="SAM" id="Phobius"/>
    </source>
</evidence>
<keyword evidence="1" id="KW-1133">Transmembrane helix</keyword>
<dbReference type="RefSeq" id="WP_404547924.1">
    <property type="nucleotide sequence ID" value="NZ_JADIKJ010000014.1"/>
</dbReference>
<accession>A0ABW8JLR3</accession>
<gene>
    <name evidence="2" type="ORF">ISP15_12830</name>
</gene>
<proteinExistence type="predicted"/>
<evidence type="ECO:0000313" key="2">
    <source>
        <dbReference type="EMBL" id="MFK2901225.1"/>
    </source>
</evidence>
<feature type="transmembrane region" description="Helical" evidence="1">
    <location>
        <begin position="70"/>
        <end position="90"/>
    </location>
</feature>
<feature type="transmembrane region" description="Helical" evidence="1">
    <location>
        <begin position="40"/>
        <end position="63"/>
    </location>
</feature>
<reference evidence="2 3" key="1">
    <citation type="submission" date="2020-10" db="EMBL/GenBank/DDBJ databases">
        <title>Phylogeny of dyella-like bacteria.</title>
        <authorList>
            <person name="Fu J."/>
        </authorList>
    </citation>
    <scope>NUCLEOTIDE SEQUENCE [LARGE SCALE GENOMIC DNA]</scope>
    <source>
        <strain evidence="2 3">JP1</strain>
    </source>
</reference>
<organism evidence="2 3">
    <name type="scientific">Dyella jejuensis</name>
    <dbReference type="NCBI Taxonomy" id="1432009"/>
    <lineage>
        <taxon>Bacteria</taxon>
        <taxon>Pseudomonadati</taxon>
        <taxon>Pseudomonadota</taxon>
        <taxon>Gammaproteobacteria</taxon>
        <taxon>Lysobacterales</taxon>
        <taxon>Rhodanobacteraceae</taxon>
        <taxon>Dyella</taxon>
    </lineage>
</organism>
<dbReference type="Proteomes" id="UP001620461">
    <property type="component" value="Unassembled WGS sequence"/>
</dbReference>
<name>A0ABW8JLR3_9GAMM</name>
<keyword evidence="1" id="KW-0472">Membrane</keyword>
<dbReference type="EMBL" id="JADIKJ010000014">
    <property type="protein sequence ID" value="MFK2901225.1"/>
    <property type="molecule type" value="Genomic_DNA"/>
</dbReference>
<protein>
    <submittedName>
        <fullName evidence="2">Uncharacterized protein</fullName>
    </submittedName>
</protein>
<sequence length="131" mass="14350">MKKASSTTEVVFTAAAFIALLGLMIWHAYAMKQVHPGFWTGAFALTVTCLVLAFIGRLGVGLLRQLGKRAALRSILIIMIVLLVPGILSTHLVNRWAILIAACVFAFSYPLALWYQRAERPGENARHNDGA</sequence>
<evidence type="ECO:0000313" key="3">
    <source>
        <dbReference type="Proteomes" id="UP001620461"/>
    </source>
</evidence>
<keyword evidence="1" id="KW-0812">Transmembrane</keyword>
<keyword evidence="3" id="KW-1185">Reference proteome</keyword>
<comment type="caution">
    <text evidence="2">The sequence shown here is derived from an EMBL/GenBank/DDBJ whole genome shotgun (WGS) entry which is preliminary data.</text>
</comment>